<accession>A0A2P9HEF2</accession>
<dbReference type="PANTHER" id="PTHR33375:SF1">
    <property type="entry name" value="CHROMOSOME-PARTITIONING PROTEIN PARB-RELATED"/>
    <property type="match status" value="1"/>
</dbReference>
<dbReference type="NCBIfam" id="TIGR03454">
    <property type="entry name" value="partition_RepB"/>
    <property type="match status" value="1"/>
</dbReference>
<dbReference type="Pfam" id="PF02195">
    <property type="entry name" value="ParB_N"/>
    <property type="match status" value="1"/>
</dbReference>
<dbReference type="InterPro" id="IPR003115">
    <property type="entry name" value="ParB_N"/>
</dbReference>
<comment type="similarity">
    <text evidence="1">Belongs to the ParB family.</text>
</comment>
<evidence type="ECO:0000313" key="4">
    <source>
        <dbReference type="EMBL" id="SPL62473.1"/>
    </source>
</evidence>
<sequence>MGEIMSRKNMLADIIAATAHEASQDDKSTELAMANSENSSHTEKRVLAGSVRTMGLALDRMENESKALQEALAAGETVLELDADLIEGSFIRDRLDNGLDESDELVQSILKNGQEVPILVRQHPLKPEHFQVAYGHRRLAALRLLGKKVRAVVRTLSDEQLVIAQGVENTARKDLSYIEKALFAYGLENKGFSRDIIGQAVSLDKGELSKLISVAKRVPDDLIRKIGAAPVAGRRRWQELADLLEDNKWTENARTLCSDPKFRELSTDDRFITLLKALTVRPEKAVAPSKSWRSHDNNAAFCITNKPKKVSIELSDPSGVLFGEWLSDHLDSLYEDFKRAEKLKNGA</sequence>
<protein>
    <submittedName>
        <fullName evidence="4">Plasmid replication protein RepB</fullName>
    </submittedName>
</protein>
<gene>
    <name evidence="4" type="ORF">OHAE_5080</name>
</gene>
<dbReference type="InterPro" id="IPR011111">
    <property type="entry name" value="Plasmid_RepB"/>
</dbReference>
<dbReference type="InterPro" id="IPR004437">
    <property type="entry name" value="ParB/RepB/Spo0J"/>
</dbReference>
<dbReference type="SUPFAM" id="SSF109709">
    <property type="entry name" value="KorB DNA-binding domain-like"/>
    <property type="match status" value="1"/>
</dbReference>
<name>A0A2P9HEF2_9HYPH</name>
<evidence type="ECO:0000313" key="5">
    <source>
        <dbReference type="Proteomes" id="UP000246073"/>
    </source>
</evidence>
<evidence type="ECO:0000256" key="2">
    <source>
        <dbReference type="SAM" id="MobiDB-lite"/>
    </source>
</evidence>
<dbReference type="Pfam" id="PF07506">
    <property type="entry name" value="RepB"/>
    <property type="match status" value="1"/>
</dbReference>
<dbReference type="GO" id="GO:0007059">
    <property type="term" value="P:chromosome segregation"/>
    <property type="evidence" value="ECO:0007669"/>
    <property type="project" value="TreeGrafter"/>
</dbReference>
<dbReference type="Gene3D" id="1.10.10.2830">
    <property type="match status" value="1"/>
</dbReference>
<dbReference type="InterPro" id="IPR050336">
    <property type="entry name" value="Chromosome_partition/occlusion"/>
</dbReference>
<dbReference type="AlphaFoldDB" id="A0A2P9HEF2"/>
<dbReference type="NCBIfam" id="TIGR00180">
    <property type="entry name" value="parB_part"/>
    <property type="match status" value="1"/>
</dbReference>
<feature type="region of interest" description="Disordered" evidence="2">
    <location>
        <begin position="22"/>
        <end position="44"/>
    </location>
</feature>
<dbReference type="InterPro" id="IPR017819">
    <property type="entry name" value="Plasmid_partition_RepB"/>
</dbReference>
<proteinExistence type="inferred from homology"/>
<dbReference type="PANTHER" id="PTHR33375">
    <property type="entry name" value="CHROMOSOME-PARTITIONING PROTEIN PARB-RELATED"/>
    <property type="match status" value="1"/>
</dbReference>
<dbReference type="GO" id="GO:0003677">
    <property type="term" value="F:DNA binding"/>
    <property type="evidence" value="ECO:0007669"/>
    <property type="project" value="InterPro"/>
</dbReference>
<evidence type="ECO:0000256" key="1">
    <source>
        <dbReference type="ARBA" id="ARBA00006295"/>
    </source>
</evidence>
<reference evidence="5" key="1">
    <citation type="submission" date="2017-12" db="EMBL/GenBank/DDBJ databases">
        <authorList>
            <person name="Diaz M."/>
        </authorList>
    </citation>
    <scope>NUCLEOTIDE SEQUENCE [LARGE SCALE GENOMIC DNA]</scope>
    <source>
        <strain evidence="5">FI11154</strain>
    </source>
</reference>
<dbReference type="Proteomes" id="UP000246073">
    <property type="component" value="Unassembled WGS sequence"/>
</dbReference>
<dbReference type="Gene3D" id="3.90.1530.30">
    <property type="match status" value="1"/>
</dbReference>
<evidence type="ECO:0000259" key="3">
    <source>
        <dbReference type="SMART" id="SM00470"/>
    </source>
</evidence>
<organism evidence="4 5">
    <name type="scientific">Ochrobactrum soli</name>
    <dbReference type="NCBI Taxonomy" id="2448455"/>
    <lineage>
        <taxon>Bacteria</taxon>
        <taxon>Pseudomonadati</taxon>
        <taxon>Pseudomonadota</taxon>
        <taxon>Alphaproteobacteria</taxon>
        <taxon>Hyphomicrobiales</taxon>
        <taxon>Brucellaceae</taxon>
        <taxon>Brucella/Ochrobactrum group</taxon>
        <taxon>Ochrobactrum</taxon>
    </lineage>
</organism>
<feature type="domain" description="ParB-like N-terminal" evidence="3">
    <location>
        <begin position="79"/>
        <end position="170"/>
    </location>
</feature>
<dbReference type="InterPro" id="IPR037972">
    <property type="entry name" value="RepB_N"/>
</dbReference>
<dbReference type="CDD" id="cd16405">
    <property type="entry name" value="RepB_like_N"/>
    <property type="match status" value="1"/>
</dbReference>
<dbReference type="EMBL" id="OOFM01000003">
    <property type="protein sequence ID" value="SPL62473.1"/>
    <property type="molecule type" value="Genomic_DNA"/>
</dbReference>
<dbReference type="SUPFAM" id="SSF110849">
    <property type="entry name" value="ParB/Sulfiredoxin"/>
    <property type="match status" value="1"/>
</dbReference>
<dbReference type="InterPro" id="IPR036086">
    <property type="entry name" value="ParB/Sulfiredoxin_sf"/>
</dbReference>
<dbReference type="GO" id="GO:0005694">
    <property type="term" value="C:chromosome"/>
    <property type="evidence" value="ECO:0007669"/>
    <property type="project" value="TreeGrafter"/>
</dbReference>
<dbReference type="SMART" id="SM00470">
    <property type="entry name" value="ParB"/>
    <property type="match status" value="1"/>
</dbReference>